<gene>
    <name evidence="2" type="ORF">EUAN_18090</name>
</gene>
<evidence type="ECO:0000313" key="3">
    <source>
        <dbReference type="Proteomes" id="UP000180254"/>
    </source>
</evidence>
<proteinExistence type="predicted"/>
<feature type="chain" id="PRO_5010167603" description="Lipoprotein" evidence="1">
    <location>
        <begin position="21"/>
        <end position="344"/>
    </location>
</feature>
<dbReference type="EMBL" id="MKIE01000007">
    <property type="protein sequence ID" value="OHW61806.1"/>
    <property type="molecule type" value="Genomic_DNA"/>
</dbReference>
<keyword evidence="3" id="KW-1185">Reference proteome</keyword>
<name>A0A1S1V543_9FIRM</name>
<reference evidence="2 3" key="1">
    <citation type="submission" date="2016-09" db="EMBL/GenBank/DDBJ databases">
        <title>Genome sequence of Eubacterium angustum.</title>
        <authorList>
            <person name="Poehlein A."/>
            <person name="Daniel R."/>
        </authorList>
    </citation>
    <scope>NUCLEOTIDE SEQUENCE [LARGE SCALE GENOMIC DNA]</scope>
    <source>
        <strain evidence="2 3">DSM 1989</strain>
    </source>
</reference>
<feature type="signal peptide" evidence="1">
    <location>
        <begin position="1"/>
        <end position="20"/>
    </location>
</feature>
<dbReference type="Proteomes" id="UP000180254">
    <property type="component" value="Unassembled WGS sequence"/>
</dbReference>
<evidence type="ECO:0008006" key="4">
    <source>
        <dbReference type="Google" id="ProtNLM"/>
    </source>
</evidence>
<accession>A0A1S1V543</accession>
<organism evidence="2 3">
    <name type="scientific">Andreesenia angusta</name>
    <dbReference type="NCBI Taxonomy" id="39480"/>
    <lineage>
        <taxon>Bacteria</taxon>
        <taxon>Bacillati</taxon>
        <taxon>Bacillota</taxon>
        <taxon>Tissierellia</taxon>
        <taxon>Tissierellales</taxon>
        <taxon>Gottschalkiaceae</taxon>
        <taxon>Andreesenia</taxon>
    </lineage>
</organism>
<dbReference type="OrthoDB" id="2082267at2"/>
<comment type="caution">
    <text evidence="2">The sequence shown here is derived from an EMBL/GenBank/DDBJ whole genome shotgun (WGS) entry which is preliminary data.</text>
</comment>
<dbReference type="AlphaFoldDB" id="A0A1S1V543"/>
<dbReference type="STRING" id="39480.EUAN_18090"/>
<dbReference type="PROSITE" id="PS51257">
    <property type="entry name" value="PROKAR_LIPOPROTEIN"/>
    <property type="match status" value="1"/>
</dbReference>
<protein>
    <recommendedName>
        <fullName evidence="4">Lipoprotein</fullName>
    </recommendedName>
</protein>
<dbReference type="RefSeq" id="WP_071063812.1">
    <property type="nucleotide sequence ID" value="NZ_MKIE01000007.1"/>
</dbReference>
<keyword evidence="1" id="KW-0732">Signal</keyword>
<evidence type="ECO:0000313" key="2">
    <source>
        <dbReference type="EMBL" id="OHW61806.1"/>
    </source>
</evidence>
<evidence type="ECO:0000256" key="1">
    <source>
        <dbReference type="SAM" id="SignalP"/>
    </source>
</evidence>
<sequence>MKKIVLGLLLSMLLMTTACGNDPVARLEKAVKKTGELEQYKMSMSGDIGVNMQELEGETAQSEMGNITVEMKADVDKDKTRADINYSMMGISMNMEMYGDSKQSITKMPMSDKYIVMDVGAEGATDVQKSQESLKKLSDELYADIVKRIKENGEIALEKTELEMPDGKVNVDKGTVKLESKDVKAILISTVEKLYSDEEFIKLMGEQSGKAPSKEEIDAMVAEMKSSFENIEIENFEYAVYIDGDDYIVGQDIKMDLVDSKNETEGLAMDLKFRIWDMGNDQNIDFPELTEENSMSFEDYMKSLELQMPENMEGIEGMENFNPEDFNLENMDLENMDIPEVTIE</sequence>